<name>A0ABY9M0W0_9BURK</name>
<dbReference type="InterPro" id="IPR031325">
    <property type="entry name" value="RHS_repeat"/>
</dbReference>
<accession>A0ABY9M0W0</accession>
<protein>
    <submittedName>
        <fullName evidence="5">RHS repeat-associated core domain-containing protein</fullName>
    </submittedName>
</protein>
<keyword evidence="1" id="KW-0677">Repeat</keyword>
<dbReference type="PANTHER" id="PTHR32305:SF15">
    <property type="entry name" value="PROTEIN RHSA-RELATED"/>
    <property type="match status" value="1"/>
</dbReference>
<reference evidence="5 6" key="1">
    <citation type="submission" date="2023-08" db="EMBL/GenBank/DDBJ databases">
        <title>Achromobacter seleniivolatilans sp. nov., isolated from seleniferous soil.</title>
        <authorList>
            <person name="Zhang S."/>
            <person name="Li K."/>
            <person name="Peng J."/>
            <person name="Zhao Q."/>
            <person name="Wang H."/>
            <person name="Guo Y."/>
        </authorList>
    </citation>
    <scope>NUCLEOTIDE SEQUENCE [LARGE SCALE GENOMIC DNA]</scope>
    <source>
        <strain evidence="5 6">R39</strain>
    </source>
</reference>
<organism evidence="5 6">
    <name type="scientific">Achromobacter seleniivolatilans</name>
    <dbReference type="NCBI Taxonomy" id="3047478"/>
    <lineage>
        <taxon>Bacteria</taxon>
        <taxon>Pseudomonadati</taxon>
        <taxon>Pseudomonadota</taxon>
        <taxon>Betaproteobacteria</taxon>
        <taxon>Burkholderiales</taxon>
        <taxon>Alcaligenaceae</taxon>
        <taxon>Achromobacter</taxon>
    </lineage>
</organism>
<feature type="domain" description="DUF6531" evidence="3">
    <location>
        <begin position="56"/>
        <end position="126"/>
    </location>
</feature>
<dbReference type="RefSeq" id="WP_306943303.1">
    <property type="nucleotide sequence ID" value="NZ_CP132976.1"/>
</dbReference>
<evidence type="ECO:0000313" key="5">
    <source>
        <dbReference type="EMBL" id="WMD20253.1"/>
    </source>
</evidence>
<evidence type="ECO:0000313" key="6">
    <source>
        <dbReference type="Proteomes" id="UP001234798"/>
    </source>
</evidence>
<dbReference type="InterPro" id="IPR050708">
    <property type="entry name" value="T6SS_VgrG/RHS"/>
</dbReference>
<evidence type="ECO:0000256" key="2">
    <source>
        <dbReference type="SAM" id="MobiDB-lite"/>
    </source>
</evidence>
<dbReference type="NCBIfam" id="TIGR03696">
    <property type="entry name" value="Rhs_assc_core"/>
    <property type="match status" value="1"/>
</dbReference>
<keyword evidence="6" id="KW-1185">Reference proteome</keyword>
<dbReference type="InterPro" id="IPR045351">
    <property type="entry name" value="DUF6531"/>
</dbReference>
<evidence type="ECO:0000256" key="1">
    <source>
        <dbReference type="ARBA" id="ARBA00022737"/>
    </source>
</evidence>
<dbReference type="Proteomes" id="UP001234798">
    <property type="component" value="Chromosome"/>
</dbReference>
<dbReference type="InterPro" id="IPR022385">
    <property type="entry name" value="Rhs_assc_core"/>
</dbReference>
<dbReference type="Pfam" id="PF25023">
    <property type="entry name" value="TEN_YD-shell"/>
    <property type="match status" value="1"/>
</dbReference>
<dbReference type="InterPro" id="IPR006530">
    <property type="entry name" value="YD"/>
</dbReference>
<gene>
    <name evidence="5" type="ORF">RAS12_27205</name>
</gene>
<dbReference type="NCBIfam" id="TIGR01643">
    <property type="entry name" value="YD_repeat_2x"/>
    <property type="match status" value="1"/>
</dbReference>
<dbReference type="Pfam" id="PF20148">
    <property type="entry name" value="DUF6531"/>
    <property type="match status" value="1"/>
</dbReference>
<evidence type="ECO:0000259" key="3">
    <source>
        <dbReference type="Pfam" id="PF20148"/>
    </source>
</evidence>
<evidence type="ECO:0000259" key="4">
    <source>
        <dbReference type="Pfam" id="PF25023"/>
    </source>
</evidence>
<sequence length="1110" mass="121652">MTAIGGLAGRLTAFPGERIEKLNLAPPHGWWRRSEAGVLLRRLPAAALAGLGPGGIDIRSGHLLRDAEKQRDVLPAGPMAPGVARFYDSRITRSGNFGPGWRALWEICLQARGDTLAYHDEWGRVLVLPRPQPGHQVILVAESLTLACLEDGSFIVADLQPAYRHFGPFDETGTASLAEIEYLDGSRTTVRRNQAGKLLALVSRTEAGVWFSLDAQDRIQAVARGPQSSPSATFVYGADGRLARVEQGRGKVVRRYGYQDGKLSEITDRHGTSSIRWRGAGSASQIAGLRSPDGQMWLLHRDESAGAVRLEGSDGSELRWRFDTNGRVTEYQDTTGAVYGVEYSALGRPAGVETPLGRYAFEYDDFGRIAQETGPGGTLRRVSYAYATRRPMMLVRESGRHWFWLRDACLRPVQRRAPDGDVTDYAHDPATAPQMRSQTPAGEIRHTYDALGRLSLREMPDGGIARYAWTATGQLRASGGTGMPLEMREQDEAGGLRITRGSGSRMRLAAYNDQGDLLSLANAANHKRYWHYDALGRLEMLIDEEGVMTRYSRERQAQDVTVQGPGGGIQRWVRDAGGRALARQDADGVVTEHRFDRNGRVTDIVEAAGDSRVTTVLSYDGAGRLAERKRAGILWSYEHDAQGRLTSLCADGAAESLAPGALAFAYGEAGLVDAETSAQGTWIVTRDDTGFPIRFHLPCGLVLMMARDASQSLTHLGYSYGGESVVLVSLRHDASGRETQRVGAGLQRVINRDEDHGLRIEHVTRLSDPGTAIESLARRERWDVAGRLVEEEDAQGHRLHDYDRRGQLVRSIGGAGMLYTTWDSGGNIIALDSAGWAPPRSTPDHRIAQVGNIQLSYDKWGRVVRRDGPLVKAQYTWDAAGRLAVAQTNGVRVSYLYDAAGRLAGRRVGTEEEGFPHTFLWEGLRLLQETTPFRRVTYIYGPALPGWQSFAPVACLIQKRANVQSDWSAPEPQHLFTNAAGRVRAVVSEDGQKIWQVPARPWGERQGIAAEESSALPGFAGQWMDPDTRLCWNGLRFYDPFTGRYLSPNRDAPPGVSPYRYVMAPASQANPLGQAVMGEGVAARAGVNIRMLPPVEWAGAERPAPCLPGV</sequence>
<feature type="domain" description="Teneurin-like YD-shell" evidence="4">
    <location>
        <begin position="799"/>
        <end position="911"/>
    </location>
</feature>
<proteinExistence type="predicted"/>
<dbReference type="PANTHER" id="PTHR32305">
    <property type="match status" value="1"/>
</dbReference>
<feature type="region of interest" description="Disordered" evidence="2">
    <location>
        <begin position="420"/>
        <end position="439"/>
    </location>
</feature>
<dbReference type="EMBL" id="CP132976">
    <property type="protein sequence ID" value="WMD20253.1"/>
    <property type="molecule type" value="Genomic_DNA"/>
</dbReference>
<dbReference type="Pfam" id="PF05593">
    <property type="entry name" value="RHS_repeat"/>
    <property type="match status" value="2"/>
</dbReference>
<dbReference type="Gene3D" id="2.180.10.10">
    <property type="entry name" value="RHS repeat-associated core"/>
    <property type="match status" value="3"/>
</dbReference>
<dbReference type="InterPro" id="IPR056823">
    <property type="entry name" value="TEN-like_YD-shell"/>
</dbReference>